<evidence type="ECO:0000313" key="4">
    <source>
        <dbReference type="EMBL" id="KAJ8955722.1"/>
    </source>
</evidence>
<dbReference type="PANTHER" id="PTHR12561">
    <property type="entry name" value="LIPOATE-PROTEIN LIGASE"/>
    <property type="match status" value="1"/>
</dbReference>
<dbReference type="PANTHER" id="PTHR12561:SF3">
    <property type="entry name" value="LIPOYLTRANSFERASE 1, MITOCHONDRIAL"/>
    <property type="match status" value="1"/>
</dbReference>
<dbReference type="EMBL" id="JAPWTK010000036">
    <property type="protein sequence ID" value="KAJ8955722.1"/>
    <property type="molecule type" value="Genomic_DNA"/>
</dbReference>
<comment type="pathway">
    <text evidence="1">Protein modification; protein lipoylation via exogenous pathway; protein N(6)-(lipoyl)lysine from lipoate: step 2/2.</text>
</comment>
<dbReference type="PROSITE" id="PS51733">
    <property type="entry name" value="BPL_LPL_CATALYTIC"/>
    <property type="match status" value="1"/>
</dbReference>
<dbReference type="CDD" id="cd16443">
    <property type="entry name" value="LplA"/>
    <property type="match status" value="1"/>
</dbReference>
<dbReference type="InterPro" id="IPR004143">
    <property type="entry name" value="BPL_LPL_catalytic"/>
</dbReference>
<dbReference type="Proteomes" id="UP001162162">
    <property type="component" value="Unassembled WGS sequence"/>
</dbReference>
<sequence>MLLHTKLNRCYTRIVRWCSQSVAESYIKKSVFISRSNDIYTNLALEDWIYRNTDLNNHHILMLWQNEPCVVIGRHQNPWLEANVSELPFITDRGVQLARRDSGGGTVFHDLGNLNLTFFTPKDRYNRRYNLEIITKAIFRKFGIQVDISPREDLTLRVNVNEADLRRALRRPEVDIKTNATKSIRSEIANLCDEDPNISVNSLMNAIGWEYMRTPALAVQDGGLEQANRQKEFKLVDPTDVWYPGIGDIRTRYSSWDWRYGKTPKFNISKSFAVPNDLASKLGTPGDLKVVVVIENGKINNISVAFPSGHAENVNNVADLQGQKFSEEALNRLESVLSNLVDDRDRFVTKCLKQIISSV</sequence>
<dbReference type="GO" id="GO:0005739">
    <property type="term" value="C:mitochondrion"/>
    <property type="evidence" value="ECO:0007669"/>
    <property type="project" value="TreeGrafter"/>
</dbReference>
<name>A0AAV8YXG9_9CUCU</name>
<dbReference type="Pfam" id="PF21948">
    <property type="entry name" value="LplA-B_cat"/>
    <property type="match status" value="1"/>
</dbReference>
<keyword evidence="5" id="KW-1185">Reference proteome</keyword>
<accession>A0AAV8YXG9</accession>
<protein>
    <recommendedName>
        <fullName evidence="3">BPL/LPL catalytic domain-containing protein</fullName>
    </recommendedName>
</protein>
<dbReference type="Gene3D" id="3.30.930.10">
    <property type="entry name" value="Bira Bifunctional Protein, Domain 2"/>
    <property type="match status" value="2"/>
</dbReference>
<dbReference type="Gene3D" id="3.30.390.50">
    <property type="entry name" value="CO dehydrogenase flavoprotein, C-terminal domain"/>
    <property type="match status" value="1"/>
</dbReference>
<dbReference type="InterPro" id="IPR045864">
    <property type="entry name" value="aa-tRNA-synth_II/BPL/LPL"/>
</dbReference>
<organism evidence="4 5">
    <name type="scientific">Aromia moschata</name>
    <dbReference type="NCBI Taxonomy" id="1265417"/>
    <lineage>
        <taxon>Eukaryota</taxon>
        <taxon>Metazoa</taxon>
        <taxon>Ecdysozoa</taxon>
        <taxon>Arthropoda</taxon>
        <taxon>Hexapoda</taxon>
        <taxon>Insecta</taxon>
        <taxon>Pterygota</taxon>
        <taxon>Neoptera</taxon>
        <taxon>Endopterygota</taxon>
        <taxon>Coleoptera</taxon>
        <taxon>Polyphaga</taxon>
        <taxon>Cucujiformia</taxon>
        <taxon>Chrysomeloidea</taxon>
        <taxon>Cerambycidae</taxon>
        <taxon>Cerambycinae</taxon>
        <taxon>Callichromatini</taxon>
        <taxon>Aromia</taxon>
    </lineage>
</organism>
<dbReference type="GO" id="GO:0009249">
    <property type="term" value="P:protein lipoylation"/>
    <property type="evidence" value="ECO:0007669"/>
    <property type="project" value="InterPro"/>
</dbReference>
<evidence type="ECO:0000259" key="3">
    <source>
        <dbReference type="PROSITE" id="PS51733"/>
    </source>
</evidence>
<comment type="caution">
    <text evidence="4">The sequence shown here is derived from an EMBL/GenBank/DDBJ whole genome shotgun (WGS) entry which is preliminary data.</text>
</comment>
<dbReference type="InterPro" id="IPR004562">
    <property type="entry name" value="LipoylTrfase_LipoateP_Ligase"/>
</dbReference>
<evidence type="ECO:0000256" key="2">
    <source>
        <dbReference type="ARBA" id="ARBA00008242"/>
    </source>
</evidence>
<proteinExistence type="inferred from homology"/>
<dbReference type="GO" id="GO:0017118">
    <property type="term" value="F:lipoyltransferase activity"/>
    <property type="evidence" value="ECO:0007669"/>
    <property type="project" value="TreeGrafter"/>
</dbReference>
<evidence type="ECO:0000313" key="5">
    <source>
        <dbReference type="Proteomes" id="UP001162162"/>
    </source>
</evidence>
<evidence type="ECO:0000256" key="1">
    <source>
        <dbReference type="ARBA" id="ARBA00005085"/>
    </source>
</evidence>
<dbReference type="AlphaFoldDB" id="A0AAV8YXG9"/>
<gene>
    <name evidence="4" type="ORF">NQ318_008594</name>
</gene>
<comment type="similarity">
    <text evidence="2">Belongs to the LplA family.</text>
</comment>
<feature type="domain" description="BPL/LPL catalytic" evidence="3">
    <location>
        <begin position="55"/>
        <end position="228"/>
    </location>
</feature>
<dbReference type="SUPFAM" id="SSF55681">
    <property type="entry name" value="Class II aaRS and biotin synthetases"/>
    <property type="match status" value="1"/>
</dbReference>
<reference evidence="4" key="1">
    <citation type="journal article" date="2023" name="Insect Mol. Biol.">
        <title>Genome sequencing provides insights into the evolution of gene families encoding plant cell wall-degrading enzymes in longhorned beetles.</title>
        <authorList>
            <person name="Shin N.R."/>
            <person name="Okamura Y."/>
            <person name="Kirsch R."/>
            <person name="Pauchet Y."/>
        </authorList>
    </citation>
    <scope>NUCLEOTIDE SEQUENCE</scope>
    <source>
        <strain evidence="4">AMC_N1</strain>
    </source>
</reference>